<organism evidence="1 2">
    <name type="scientific">Acinetobacter kookii</name>
    <dbReference type="NCBI Taxonomy" id="1226327"/>
    <lineage>
        <taxon>Bacteria</taxon>
        <taxon>Pseudomonadati</taxon>
        <taxon>Pseudomonadota</taxon>
        <taxon>Gammaproteobacteria</taxon>
        <taxon>Moraxellales</taxon>
        <taxon>Moraxellaceae</taxon>
        <taxon>Acinetobacter</taxon>
    </lineage>
</organism>
<gene>
    <name evidence="1" type="ORF">SAMN05421732_101468</name>
</gene>
<evidence type="ECO:0000313" key="2">
    <source>
        <dbReference type="Proteomes" id="UP000243468"/>
    </source>
</evidence>
<accession>A0A1G6GXW1</accession>
<keyword evidence="2" id="KW-1185">Reference proteome</keyword>
<dbReference type="EMBL" id="FMYO01000001">
    <property type="protein sequence ID" value="SDB86764.1"/>
    <property type="molecule type" value="Genomic_DNA"/>
</dbReference>
<name>A0A1G6GXW1_9GAMM</name>
<dbReference type="Proteomes" id="UP000243468">
    <property type="component" value="Unassembled WGS sequence"/>
</dbReference>
<dbReference type="AlphaFoldDB" id="A0A1G6GXW1"/>
<evidence type="ECO:0000313" key="1">
    <source>
        <dbReference type="EMBL" id="SDB86764.1"/>
    </source>
</evidence>
<sequence length="41" mass="4541">MGLLGLHEATEIEYTLDAEKNQGMSLLLGRSEAMTDQKKCD</sequence>
<reference evidence="2" key="1">
    <citation type="submission" date="2016-09" db="EMBL/GenBank/DDBJ databases">
        <authorList>
            <person name="Varghese N."/>
            <person name="Submissions S."/>
        </authorList>
    </citation>
    <scope>NUCLEOTIDE SEQUENCE [LARGE SCALE GENOMIC DNA]</scope>
    <source>
        <strain evidence="2">ANC 4667</strain>
    </source>
</reference>
<proteinExistence type="predicted"/>
<protein>
    <submittedName>
        <fullName evidence="1">Uncharacterized protein</fullName>
    </submittedName>
</protein>